<reference evidence="6 7" key="1">
    <citation type="submission" date="2018-05" db="EMBL/GenBank/DDBJ databases">
        <title>Genetic diversity of glacier-inhabiting Cryobacterium bacteria in China and description of Cryobacterium mengkeensis sp. nov. and Arthrobacter glacialis sp. nov.</title>
        <authorList>
            <person name="Liu Q."/>
            <person name="Xin Y.-H."/>
        </authorList>
    </citation>
    <scope>NUCLEOTIDE SEQUENCE [LARGE SCALE GENOMIC DNA]</scope>
    <source>
        <strain evidence="6 7">SK-1</strain>
    </source>
</reference>
<keyword evidence="3" id="KW-0804">Transcription</keyword>
<keyword evidence="7" id="KW-1185">Reference proteome</keyword>
<dbReference type="AlphaFoldDB" id="A0A317ZXN5"/>
<dbReference type="PANTHER" id="PTHR30146:SF155">
    <property type="entry name" value="ALANINE RACEMASE"/>
    <property type="match status" value="1"/>
</dbReference>
<evidence type="ECO:0000256" key="4">
    <source>
        <dbReference type="SAM" id="MobiDB-lite"/>
    </source>
</evidence>
<dbReference type="InterPro" id="IPR028082">
    <property type="entry name" value="Peripla_BP_I"/>
</dbReference>
<evidence type="ECO:0000259" key="5">
    <source>
        <dbReference type="Pfam" id="PF13377"/>
    </source>
</evidence>
<evidence type="ECO:0000313" key="7">
    <source>
        <dbReference type="Proteomes" id="UP000246722"/>
    </source>
</evidence>
<protein>
    <submittedName>
        <fullName evidence="6">LacI family transcriptional regulator</fullName>
    </submittedName>
</protein>
<dbReference type="Pfam" id="PF13377">
    <property type="entry name" value="Peripla_BP_3"/>
    <property type="match status" value="1"/>
</dbReference>
<gene>
    <name evidence="6" type="ORF">CTB96_04500</name>
</gene>
<dbReference type="PANTHER" id="PTHR30146">
    <property type="entry name" value="LACI-RELATED TRANSCRIPTIONAL REPRESSOR"/>
    <property type="match status" value="1"/>
</dbReference>
<keyword evidence="2" id="KW-0238">DNA-binding</keyword>
<keyword evidence="1" id="KW-0805">Transcription regulation</keyword>
<evidence type="ECO:0000313" key="6">
    <source>
        <dbReference type="EMBL" id="PXA72163.1"/>
    </source>
</evidence>
<organism evidence="6 7">
    <name type="scientific">Cryobacterium arcticum</name>
    <dbReference type="NCBI Taxonomy" id="670052"/>
    <lineage>
        <taxon>Bacteria</taxon>
        <taxon>Bacillati</taxon>
        <taxon>Actinomycetota</taxon>
        <taxon>Actinomycetes</taxon>
        <taxon>Micrococcales</taxon>
        <taxon>Microbacteriaceae</taxon>
        <taxon>Cryobacterium</taxon>
    </lineage>
</organism>
<dbReference type="OrthoDB" id="1938857at2"/>
<evidence type="ECO:0000256" key="1">
    <source>
        <dbReference type="ARBA" id="ARBA00023015"/>
    </source>
</evidence>
<accession>A0A317ZXN5</accession>
<comment type="caution">
    <text evidence="6">The sequence shown here is derived from an EMBL/GenBank/DDBJ whole genome shotgun (WGS) entry which is preliminary data.</text>
</comment>
<dbReference type="InterPro" id="IPR046335">
    <property type="entry name" value="LacI/GalR-like_sensor"/>
</dbReference>
<dbReference type="CDD" id="cd06267">
    <property type="entry name" value="PBP1_LacI_sugar_binding-like"/>
    <property type="match status" value="1"/>
</dbReference>
<dbReference type="Proteomes" id="UP000246722">
    <property type="component" value="Unassembled WGS sequence"/>
</dbReference>
<dbReference type="GO" id="GO:0003700">
    <property type="term" value="F:DNA-binding transcription factor activity"/>
    <property type="evidence" value="ECO:0007669"/>
    <property type="project" value="TreeGrafter"/>
</dbReference>
<feature type="domain" description="Transcriptional regulator LacI/GalR-like sensor" evidence="5">
    <location>
        <begin position="148"/>
        <end position="304"/>
    </location>
</feature>
<proteinExistence type="predicted"/>
<dbReference type="Gene3D" id="3.40.50.2300">
    <property type="match status" value="2"/>
</dbReference>
<name>A0A317ZXN5_9MICO</name>
<dbReference type="GO" id="GO:0000976">
    <property type="term" value="F:transcription cis-regulatory region binding"/>
    <property type="evidence" value="ECO:0007669"/>
    <property type="project" value="TreeGrafter"/>
</dbReference>
<feature type="region of interest" description="Disordered" evidence="4">
    <location>
        <begin position="288"/>
        <end position="309"/>
    </location>
</feature>
<evidence type="ECO:0000256" key="2">
    <source>
        <dbReference type="ARBA" id="ARBA00023125"/>
    </source>
</evidence>
<sequence>MRMSVFGREVPVVGHNNSVPALFDPSIQYDPITIGTVLRSSPRFRGVEPFYSEFIAGLEDTLRMNNGSVLVHIADSLEEEIASYRRWAASGHVSAIVVHDLTENDVRVGILHDLGLPALVLGDPLHTPESGVATLQVDNFEAVALAVEFAVGLGHRVIGRVSGPGHLVHTVVRTRSFTEAITANRAIARTVTGDYSEQSGFDGTRQLLGGAQRPTMILFDNDLMALGGLTYAQEAGIAVPGELSLLAWDDSSLCRLSTPPLSVMRRDVHWLGSAAAEMVQELLAGRAPGSIPAPSPQVVARGTTAPPAG</sequence>
<evidence type="ECO:0000256" key="3">
    <source>
        <dbReference type="ARBA" id="ARBA00023163"/>
    </source>
</evidence>
<dbReference type="SUPFAM" id="SSF53822">
    <property type="entry name" value="Periplasmic binding protein-like I"/>
    <property type="match status" value="1"/>
</dbReference>
<dbReference type="EMBL" id="QHLY01000005">
    <property type="protein sequence ID" value="PXA72163.1"/>
    <property type="molecule type" value="Genomic_DNA"/>
</dbReference>